<proteinExistence type="predicted"/>
<dbReference type="InterPro" id="IPR050508">
    <property type="entry name" value="Methyltransf_Superfamily"/>
</dbReference>
<reference evidence="1" key="1">
    <citation type="submission" date="2019-02" db="EMBL/GenBank/DDBJ databases">
        <authorList>
            <person name="Gruber-Vodicka R. H."/>
            <person name="Seah K. B. B."/>
        </authorList>
    </citation>
    <scope>NUCLEOTIDE SEQUENCE</scope>
    <source>
        <strain evidence="2">BECK_BY19</strain>
        <strain evidence="1">BECK_BY8</strain>
    </source>
</reference>
<accession>A0A451AJF4</accession>
<name>A0A451AJF4_9GAMM</name>
<dbReference type="EMBL" id="CAADGD010000045">
    <property type="protein sequence ID" value="VFK70969.1"/>
    <property type="molecule type" value="Genomic_DNA"/>
</dbReference>
<dbReference type="PANTHER" id="PTHR42912">
    <property type="entry name" value="METHYLTRANSFERASE"/>
    <property type="match status" value="1"/>
</dbReference>
<evidence type="ECO:0000313" key="1">
    <source>
        <dbReference type="EMBL" id="VFK66167.1"/>
    </source>
</evidence>
<dbReference type="CDD" id="cd02440">
    <property type="entry name" value="AdoMet_MTases"/>
    <property type="match status" value="1"/>
</dbReference>
<dbReference type="Pfam" id="PF13489">
    <property type="entry name" value="Methyltransf_23"/>
    <property type="match status" value="1"/>
</dbReference>
<sequence length="412" mass="46679">MNLEFYCAFEERFRGSRELIKSRLQIYLPFIAPLKDIYPDTRIIDLGCGRGEWLEVLAENGFSAQGVDLSEAMVGVCQKYSLRATLGEALSFLKTLPDESQAVVSGFHLVEHISFEDLEALVKESLRVLKPSGLLILETPNPENIIVGTSSFYLDPSHQKPIPPQLLAFLPEYHGFRKVKILRLQDPEEPDERTDWNLRRVLNGVSPDYAVVAQKGGPAKLLDAIAPAFDVEYGLTLETVVDKYQQQVETRVIEVEARIAKIETRVTELLNSPSWRFTAPLRWVESAVHRLTLSLLNHRAKVLLWLMALLRWSKSALREFTPSALAHRAKMLLRRIAFYVSSRPRLKKAALGVLNRFPTLKYRLERIVNGASVIPAVQHNNVPANLAELSPQARRIYRDLKAAIGQRRKVGD</sequence>
<evidence type="ECO:0000313" key="2">
    <source>
        <dbReference type="EMBL" id="VFK70969.1"/>
    </source>
</evidence>
<dbReference type="AlphaFoldDB" id="A0A451AJF4"/>
<dbReference type="GO" id="GO:0032259">
    <property type="term" value="P:methylation"/>
    <property type="evidence" value="ECO:0007669"/>
    <property type="project" value="UniProtKB-KW"/>
</dbReference>
<protein>
    <submittedName>
        <fullName evidence="1">O-antigen chain-terminating methyltransferase</fullName>
    </submittedName>
</protein>
<dbReference type="PANTHER" id="PTHR42912:SF93">
    <property type="entry name" value="N6-ADENOSINE-METHYLTRANSFERASE TMT1A"/>
    <property type="match status" value="1"/>
</dbReference>
<dbReference type="SUPFAM" id="SSF53335">
    <property type="entry name" value="S-adenosyl-L-methionine-dependent methyltransferases"/>
    <property type="match status" value="1"/>
</dbReference>
<gene>
    <name evidence="1" type="ORF">BECKUNK1418G_GA0071005_10816</name>
    <name evidence="2" type="ORF">BECKUNK1418H_GA0071006_104518</name>
</gene>
<dbReference type="GO" id="GO:0008168">
    <property type="term" value="F:methyltransferase activity"/>
    <property type="evidence" value="ECO:0007669"/>
    <property type="project" value="UniProtKB-KW"/>
</dbReference>
<dbReference type="Gene3D" id="3.40.50.150">
    <property type="entry name" value="Vaccinia Virus protein VP39"/>
    <property type="match status" value="1"/>
</dbReference>
<dbReference type="InterPro" id="IPR029063">
    <property type="entry name" value="SAM-dependent_MTases_sf"/>
</dbReference>
<dbReference type="EMBL" id="CAADFZ010000081">
    <property type="protein sequence ID" value="VFK66167.1"/>
    <property type="molecule type" value="Genomic_DNA"/>
</dbReference>
<keyword evidence="1" id="KW-0808">Transferase</keyword>
<organism evidence="1">
    <name type="scientific">Candidatus Kentrum sp. UNK</name>
    <dbReference type="NCBI Taxonomy" id="2126344"/>
    <lineage>
        <taxon>Bacteria</taxon>
        <taxon>Pseudomonadati</taxon>
        <taxon>Pseudomonadota</taxon>
        <taxon>Gammaproteobacteria</taxon>
        <taxon>Candidatus Kentrum</taxon>
    </lineage>
</organism>
<keyword evidence="1" id="KW-0489">Methyltransferase</keyword>